<accession>A0ABS4SYU3</accession>
<evidence type="ECO:0000313" key="2">
    <source>
        <dbReference type="Proteomes" id="UP001519331"/>
    </source>
</evidence>
<organism evidence="1 2">
    <name type="scientific">Nesterenkonia lacusekhoensis</name>
    <dbReference type="NCBI Taxonomy" id="150832"/>
    <lineage>
        <taxon>Bacteria</taxon>
        <taxon>Bacillati</taxon>
        <taxon>Actinomycetota</taxon>
        <taxon>Actinomycetes</taxon>
        <taxon>Micrococcales</taxon>
        <taxon>Micrococcaceae</taxon>
        <taxon>Nesterenkonia</taxon>
    </lineage>
</organism>
<protein>
    <recommendedName>
        <fullName evidence="3">Antitoxin VbhA domain-containing protein</fullName>
    </recommendedName>
</protein>
<name>A0ABS4SYU3_9MICC</name>
<proteinExistence type="predicted"/>
<comment type="caution">
    <text evidence="1">The sequence shown here is derived from an EMBL/GenBank/DDBJ whole genome shotgun (WGS) entry which is preliminary data.</text>
</comment>
<dbReference type="EMBL" id="JAGINX010000001">
    <property type="protein sequence ID" value="MBP2317372.1"/>
    <property type="molecule type" value="Genomic_DNA"/>
</dbReference>
<dbReference type="Proteomes" id="UP001519331">
    <property type="component" value="Unassembled WGS sequence"/>
</dbReference>
<keyword evidence="2" id="KW-1185">Reference proteome</keyword>
<sequence length="78" mass="8826">MNIKADLKPSRRYDKAANAISTLPPEVQEDVREVILSDDYTHADVADWLTRHTRDNTGDTINGKQVADYARKLKRGEA</sequence>
<gene>
    <name evidence="1" type="ORF">JOF45_000391</name>
</gene>
<reference evidence="1 2" key="1">
    <citation type="submission" date="2021-03" db="EMBL/GenBank/DDBJ databases">
        <title>Sequencing the genomes of 1000 actinobacteria strains.</title>
        <authorList>
            <person name="Klenk H.-P."/>
        </authorList>
    </citation>
    <scope>NUCLEOTIDE SEQUENCE [LARGE SCALE GENOMIC DNA]</scope>
    <source>
        <strain evidence="1 2">DSM 12544</strain>
    </source>
</reference>
<evidence type="ECO:0000313" key="1">
    <source>
        <dbReference type="EMBL" id="MBP2317372.1"/>
    </source>
</evidence>
<dbReference type="RefSeq" id="WP_210047547.1">
    <property type="nucleotide sequence ID" value="NZ_JAGINX010000001.1"/>
</dbReference>
<evidence type="ECO:0008006" key="3">
    <source>
        <dbReference type="Google" id="ProtNLM"/>
    </source>
</evidence>